<evidence type="ECO:0000313" key="3">
    <source>
        <dbReference type="WBParaSite" id="SVE_0990900.1"/>
    </source>
</evidence>
<dbReference type="Gene3D" id="3.40.50.150">
    <property type="entry name" value="Vaccinia Virus protein VP39"/>
    <property type="match status" value="1"/>
</dbReference>
<dbReference type="InterPro" id="IPR029063">
    <property type="entry name" value="SAM-dependent_MTases_sf"/>
</dbReference>
<evidence type="ECO:0000259" key="1">
    <source>
        <dbReference type="Pfam" id="PF08241"/>
    </source>
</evidence>
<accession>A0A0K0FLJ4</accession>
<dbReference type="SUPFAM" id="SSF53335">
    <property type="entry name" value="S-adenosyl-L-methionine-dependent methyltransferases"/>
    <property type="match status" value="1"/>
</dbReference>
<reference evidence="2" key="1">
    <citation type="submission" date="2014-07" db="EMBL/GenBank/DDBJ databases">
        <authorList>
            <person name="Martin A.A"/>
            <person name="De Silva N."/>
        </authorList>
    </citation>
    <scope>NUCLEOTIDE SEQUENCE</scope>
</reference>
<protein>
    <submittedName>
        <fullName evidence="3">Methyltransf_11 domain-containing protein</fullName>
    </submittedName>
</protein>
<proteinExistence type="predicted"/>
<organism evidence="2 3">
    <name type="scientific">Strongyloides venezuelensis</name>
    <name type="common">Threadworm</name>
    <dbReference type="NCBI Taxonomy" id="75913"/>
    <lineage>
        <taxon>Eukaryota</taxon>
        <taxon>Metazoa</taxon>
        <taxon>Ecdysozoa</taxon>
        <taxon>Nematoda</taxon>
        <taxon>Chromadorea</taxon>
        <taxon>Rhabditida</taxon>
        <taxon>Tylenchina</taxon>
        <taxon>Panagrolaimomorpha</taxon>
        <taxon>Strongyloidoidea</taxon>
        <taxon>Strongyloididae</taxon>
        <taxon>Strongyloides</taxon>
    </lineage>
</organism>
<dbReference type="Proteomes" id="UP000035680">
    <property type="component" value="Unassembled WGS sequence"/>
</dbReference>
<dbReference type="GO" id="GO:0008757">
    <property type="term" value="F:S-adenosylmethionine-dependent methyltransferase activity"/>
    <property type="evidence" value="ECO:0007669"/>
    <property type="project" value="InterPro"/>
</dbReference>
<name>A0A0K0FLJ4_STRVS</name>
<dbReference type="InterPro" id="IPR013216">
    <property type="entry name" value="Methyltransf_11"/>
</dbReference>
<dbReference type="AlphaFoldDB" id="A0A0K0FLJ4"/>
<dbReference type="Pfam" id="PF08241">
    <property type="entry name" value="Methyltransf_11"/>
    <property type="match status" value="1"/>
</dbReference>
<dbReference type="STRING" id="75913.A0A0K0FLJ4"/>
<reference evidence="3" key="2">
    <citation type="submission" date="2015-08" db="UniProtKB">
        <authorList>
            <consortium name="WormBaseParasite"/>
        </authorList>
    </citation>
    <scope>IDENTIFICATION</scope>
</reference>
<keyword evidence="2" id="KW-1185">Reference proteome</keyword>
<sequence>MNKIIKKLFTPYINDIASEIAFPTKSLSGDVIRKIVSVKSKPLNKTAIDQFLPQDGDNYLELGFGRGDGLKLFYESLRSKEINAKLFGIEGSSHALDKALHRFALEISEDKIMIEKSYKLGLLPFPNDFFNGIYHVDVFYYWSTLQMPKIEREIYRILKPNCQLVCTMDLNRLKSWEKWNLLSSNDYDIMRYVEFLEPCGFEDVKIKYINIDKNREIQLITARKPEQNEDYNDPDKKFKELEEDIKYHMFTEKLLNWDDQK</sequence>
<dbReference type="WBParaSite" id="SVE_0990900.1">
    <property type="protein sequence ID" value="SVE_0990900.1"/>
    <property type="gene ID" value="SVE_0990900"/>
</dbReference>
<feature type="domain" description="Methyltransferase type 11" evidence="1">
    <location>
        <begin position="60"/>
        <end position="166"/>
    </location>
</feature>
<evidence type="ECO:0000313" key="2">
    <source>
        <dbReference type="Proteomes" id="UP000035680"/>
    </source>
</evidence>